<feature type="transmembrane region" description="Helical" evidence="1">
    <location>
        <begin position="90"/>
        <end position="109"/>
    </location>
</feature>
<name>A0A2T4SE11_9STAP</name>
<dbReference type="EMBL" id="UHDS01000001">
    <property type="protein sequence ID" value="SUM56343.1"/>
    <property type="molecule type" value="Genomic_DNA"/>
</dbReference>
<sequence length="155" mass="17587">MKSKSVLIKNIAMILFLLAGSLHALATFYWSFGGEIGLMTVGGWTFDMKKSYGNPLLLIMFLIGLFKLLSTWIPLILYYKNNKVIRFTSYIGAIILIIHGGVNTVVGWLKLLDIMSVGFKLSFIGQAFIWDPLFLIWGLGLMTFLIIKNDKHKMY</sequence>
<dbReference type="Proteomes" id="UP000240400">
    <property type="component" value="Unassembled WGS sequence"/>
</dbReference>
<reference evidence="3" key="2">
    <citation type="submission" date="2018-03" db="EMBL/GenBank/DDBJ databases">
        <authorList>
            <person name="Keele B.F."/>
        </authorList>
    </citation>
    <scope>NUCLEOTIDE SEQUENCE</scope>
    <source>
        <strain evidence="3">SNUC 4337</strain>
    </source>
</reference>
<evidence type="ECO:0000313" key="3">
    <source>
        <dbReference type="EMBL" id="PTK60836.1"/>
    </source>
</evidence>
<feature type="transmembrane region" description="Helical" evidence="1">
    <location>
        <begin position="129"/>
        <end position="147"/>
    </location>
</feature>
<reference evidence="3 5" key="1">
    <citation type="journal article" date="2016" name="Front. Microbiol.">
        <title>Comprehensive Phylogenetic Analysis of Bovine Non-aureus Staphylococci Species Based on Whole-Genome Sequencing.</title>
        <authorList>
            <person name="Naushad S."/>
            <person name="Barkema H.W."/>
            <person name="Luby C."/>
            <person name="Condas L.A."/>
            <person name="Nobrega D.B."/>
            <person name="Carson D.A."/>
            <person name="De Buck J."/>
        </authorList>
    </citation>
    <scope>NUCLEOTIDE SEQUENCE [LARGE SCALE GENOMIC DNA]</scope>
    <source>
        <strain evidence="3 5">SNUC 4337</strain>
    </source>
</reference>
<dbReference type="EMBL" id="JAFNLT010000007">
    <property type="protein sequence ID" value="MBO1227473.1"/>
    <property type="molecule type" value="Genomic_DNA"/>
</dbReference>
<evidence type="ECO:0000313" key="4">
    <source>
        <dbReference type="EMBL" id="SUM56343.1"/>
    </source>
</evidence>
<feature type="transmembrane region" description="Helical" evidence="1">
    <location>
        <begin position="12"/>
        <end position="32"/>
    </location>
</feature>
<reference evidence="4 6" key="3">
    <citation type="submission" date="2018-06" db="EMBL/GenBank/DDBJ databases">
        <authorList>
            <consortium name="Pathogen Informatics"/>
            <person name="Doyle S."/>
        </authorList>
    </citation>
    <scope>NUCLEOTIDE SEQUENCE [LARGE SCALE GENOMIC DNA]</scope>
    <source>
        <strain evidence="4 6">NCTC13834</strain>
    </source>
</reference>
<proteinExistence type="predicted"/>
<dbReference type="Proteomes" id="UP000664081">
    <property type="component" value="Unassembled WGS sequence"/>
</dbReference>
<dbReference type="Pfam" id="PF13160">
    <property type="entry name" value="DUF3995"/>
    <property type="match status" value="1"/>
</dbReference>
<dbReference type="AlphaFoldDB" id="A0A2T4SE11"/>
<dbReference type="InterPro" id="IPR025058">
    <property type="entry name" value="DUF3995"/>
</dbReference>
<accession>A0A2T4SE11</accession>
<keyword evidence="1" id="KW-0812">Transmembrane</keyword>
<dbReference type="Proteomes" id="UP000254412">
    <property type="component" value="Unassembled WGS sequence"/>
</dbReference>
<keyword evidence="1" id="KW-1133">Transmembrane helix</keyword>
<evidence type="ECO:0000313" key="6">
    <source>
        <dbReference type="Proteomes" id="UP000254412"/>
    </source>
</evidence>
<dbReference type="RefSeq" id="WP_103372630.1">
    <property type="nucleotide sequence ID" value="NZ_BMCF01000003.1"/>
</dbReference>
<evidence type="ECO:0000313" key="2">
    <source>
        <dbReference type="EMBL" id="MBO1227473.1"/>
    </source>
</evidence>
<keyword evidence="7" id="KW-1185">Reference proteome</keyword>
<evidence type="ECO:0000256" key="1">
    <source>
        <dbReference type="SAM" id="Phobius"/>
    </source>
</evidence>
<gene>
    <name evidence="3" type="ORF">BUZ61_00685</name>
    <name evidence="2" type="ORF">J3T88_09185</name>
    <name evidence="4" type="ORF">NCTC13834_02752</name>
</gene>
<reference evidence="2 7" key="4">
    <citation type="submission" date="2021-03" db="EMBL/GenBank/DDBJ databases">
        <title>Staphylococci and Mammaliicocci in bats.</title>
        <authorList>
            <person name="Fountain K."/>
        </authorList>
    </citation>
    <scope>NUCLEOTIDE SEQUENCE [LARGE SCALE GENOMIC DNA]</scope>
    <source>
        <strain evidence="2 7">18_1_E_SW</strain>
    </source>
</reference>
<evidence type="ECO:0000313" key="5">
    <source>
        <dbReference type="Proteomes" id="UP000240400"/>
    </source>
</evidence>
<evidence type="ECO:0000313" key="7">
    <source>
        <dbReference type="Proteomes" id="UP000664081"/>
    </source>
</evidence>
<feature type="transmembrane region" description="Helical" evidence="1">
    <location>
        <begin position="52"/>
        <end position="78"/>
    </location>
</feature>
<organism evidence="3 5">
    <name type="scientific">Staphylococcus nepalensis</name>
    <dbReference type="NCBI Taxonomy" id="214473"/>
    <lineage>
        <taxon>Bacteria</taxon>
        <taxon>Bacillati</taxon>
        <taxon>Bacillota</taxon>
        <taxon>Bacilli</taxon>
        <taxon>Bacillales</taxon>
        <taxon>Staphylococcaceae</taxon>
        <taxon>Staphylococcus</taxon>
    </lineage>
</organism>
<dbReference type="OrthoDB" id="3732080at2"/>
<protein>
    <submittedName>
        <fullName evidence="3">DUF3995 domain-containing protein</fullName>
    </submittedName>
</protein>
<keyword evidence="1" id="KW-0472">Membrane</keyword>
<dbReference type="EMBL" id="PZHR01000002">
    <property type="protein sequence ID" value="PTK60836.1"/>
    <property type="molecule type" value="Genomic_DNA"/>
</dbReference>